<protein>
    <recommendedName>
        <fullName evidence="4">Proteophosphoglycan ppg4</fullName>
    </recommendedName>
</protein>
<dbReference type="AlphaFoldDB" id="A0AAV5GJ69"/>
<evidence type="ECO:0008006" key="4">
    <source>
        <dbReference type="Google" id="ProtNLM"/>
    </source>
</evidence>
<evidence type="ECO:0000256" key="1">
    <source>
        <dbReference type="SAM" id="MobiDB-lite"/>
    </source>
</evidence>
<accession>A0AAV5GJ69</accession>
<gene>
    <name evidence="2" type="ORF">Rhopal_002518-T1</name>
</gene>
<comment type="caution">
    <text evidence="2">The sequence shown here is derived from an EMBL/GenBank/DDBJ whole genome shotgun (WGS) entry which is preliminary data.</text>
</comment>
<evidence type="ECO:0000313" key="3">
    <source>
        <dbReference type="Proteomes" id="UP001342314"/>
    </source>
</evidence>
<keyword evidence="3" id="KW-1185">Reference proteome</keyword>
<dbReference type="EMBL" id="BQKY01000005">
    <property type="protein sequence ID" value="GJN89531.1"/>
    <property type="molecule type" value="Genomic_DNA"/>
</dbReference>
<name>A0AAV5GJ69_9BASI</name>
<proteinExistence type="predicted"/>
<feature type="compositionally biased region" description="Basic and acidic residues" evidence="1">
    <location>
        <begin position="204"/>
        <end position="213"/>
    </location>
</feature>
<organism evidence="2 3">
    <name type="scientific">Rhodotorula paludigena</name>
    <dbReference type="NCBI Taxonomy" id="86838"/>
    <lineage>
        <taxon>Eukaryota</taxon>
        <taxon>Fungi</taxon>
        <taxon>Dikarya</taxon>
        <taxon>Basidiomycota</taxon>
        <taxon>Pucciniomycotina</taxon>
        <taxon>Microbotryomycetes</taxon>
        <taxon>Sporidiobolales</taxon>
        <taxon>Sporidiobolaceae</taxon>
        <taxon>Rhodotorula</taxon>
    </lineage>
</organism>
<sequence>MPRWFPAARETEQARLHYLPASDFQRIPLEVFSFQWLDLDLDGRFTVTWALDDVFTLDKVKSIKLGPARFDPPTLTRLASLVNLDSLTIASWPNVLREYTIAIDTILVDLGKLKQLRLVRHASPLMHDPDMSLSPTETIRLLHALPATLQASALEVNFPASAEPDLRTFLDDRQRLPLVRFDVSLRLGGETELFTWDKDRENGCVRRGGDEGRGGNGRASRME</sequence>
<reference evidence="2 3" key="1">
    <citation type="submission" date="2021-12" db="EMBL/GenBank/DDBJ databases">
        <title>High titer production of polyol ester of fatty acids by Rhodotorula paludigena BS15 towards product separation-free biomass refinery.</title>
        <authorList>
            <person name="Mano J."/>
            <person name="Ono H."/>
            <person name="Tanaka T."/>
            <person name="Naito K."/>
            <person name="Sushida H."/>
            <person name="Ike M."/>
            <person name="Tokuyasu K."/>
            <person name="Kitaoka M."/>
        </authorList>
    </citation>
    <scope>NUCLEOTIDE SEQUENCE [LARGE SCALE GENOMIC DNA]</scope>
    <source>
        <strain evidence="2 3">BS15</strain>
    </source>
</reference>
<dbReference type="Proteomes" id="UP001342314">
    <property type="component" value="Unassembled WGS sequence"/>
</dbReference>
<evidence type="ECO:0000313" key="2">
    <source>
        <dbReference type="EMBL" id="GJN89531.1"/>
    </source>
</evidence>
<feature type="region of interest" description="Disordered" evidence="1">
    <location>
        <begin position="204"/>
        <end position="223"/>
    </location>
</feature>